<sequence length="208" mass="23833">MANEIQRVSGFDEGLGREYSYQFFKRSAHCGSLNGDSRETTRVSEATEEDVRAWFDLFSSYRDEYRVQDANIHNMDEHGLYTGKIDPREVVGATYDQWVRTRKGTKLRSSRTRKWVSIVECISAGQTSTQPLIALENFNTNIGWTSNDPPPYKYPADPFAWIDDASSNRRSANATMKHLLHVNPFARGQRNDKQLCIQQTSINISRSL</sequence>
<gene>
    <name evidence="1" type="ORF">KCV03_g9968</name>
</gene>
<proteinExistence type="predicted"/>
<dbReference type="EMBL" id="JAHFYH010000160">
    <property type="protein sequence ID" value="KAH0210640.1"/>
    <property type="molecule type" value="Genomic_DNA"/>
</dbReference>
<protein>
    <submittedName>
        <fullName evidence="1">Uncharacterized protein</fullName>
    </submittedName>
</protein>
<name>A0A9P8G713_AURME</name>
<evidence type="ECO:0000313" key="1">
    <source>
        <dbReference type="EMBL" id="KAH0210640.1"/>
    </source>
</evidence>
<comment type="caution">
    <text evidence="1">The sequence shown here is derived from an EMBL/GenBank/DDBJ whole genome shotgun (WGS) entry which is preliminary data.</text>
</comment>
<accession>A0A9P8G713</accession>
<reference evidence="1" key="2">
    <citation type="submission" date="2021-08" db="EMBL/GenBank/DDBJ databases">
        <authorList>
            <person name="Gostincar C."/>
            <person name="Sun X."/>
            <person name="Song Z."/>
            <person name="Gunde-Cimerman N."/>
        </authorList>
    </citation>
    <scope>NUCLEOTIDE SEQUENCE</scope>
    <source>
        <strain evidence="1">EXF-8016</strain>
    </source>
</reference>
<dbReference type="AlphaFoldDB" id="A0A9P8G713"/>
<feature type="non-terminal residue" evidence="1">
    <location>
        <position position="208"/>
    </location>
</feature>
<evidence type="ECO:0000313" key="2">
    <source>
        <dbReference type="Proteomes" id="UP000767238"/>
    </source>
</evidence>
<dbReference type="Proteomes" id="UP000767238">
    <property type="component" value="Unassembled WGS sequence"/>
</dbReference>
<reference evidence="1" key="1">
    <citation type="journal article" date="2021" name="J Fungi (Basel)">
        <title>Virulence traits and population genomics of the black yeast Aureobasidium melanogenum.</title>
        <authorList>
            <person name="Cernosa A."/>
            <person name="Sun X."/>
            <person name="Gostincar C."/>
            <person name="Fang C."/>
            <person name="Gunde-Cimerman N."/>
            <person name="Song Z."/>
        </authorList>
    </citation>
    <scope>NUCLEOTIDE SEQUENCE</scope>
    <source>
        <strain evidence="1">EXF-8016</strain>
    </source>
</reference>
<organism evidence="1 2">
    <name type="scientific">Aureobasidium melanogenum</name>
    <name type="common">Aureobasidium pullulans var. melanogenum</name>
    <dbReference type="NCBI Taxonomy" id="46634"/>
    <lineage>
        <taxon>Eukaryota</taxon>
        <taxon>Fungi</taxon>
        <taxon>Dikarya</taxon>
        <taxon>Ascomycota</taxon>
        <taxon>Pezizomycotina</taxon>
        <taxon>Dothideomycetes</taxon>
        <taxon>Dothideomycetidae</taxon>
        <taxon>Dothideales</taxon>
        <taxon>Saccotheciaceae</taxon>
        <taxon>Aureobasidium</taxon>
    </lineage>
</organism>